<comment type="similarity">
    <text evidence="2">Belongs to the cytochrome c-552 family.</text>
</comment>
<protein>
    <recommendedName>
        <fullName evidence="3">nitrite reductase (cytochrome; ammonia-forming)</fullName>
        <ecNumber evidence="3">1.7.2.2</ecNumber>
    </recommendedName>
</protein>
<gene>
    <name evidence="13" type="ORF">KL86DES1_21030</name>
</gene>
<name>A0A212L6Z9_9BACT</name>
<feature type="signal peptide" evidence="12">
    <location>
        <begin position="1"/>
        <end position="24"/>
    </location>
</feature>
<dbReference type="SUPFAM" id="SSF48695">
    <property type="entry name" value="Multiheme cytochromes"/>
    <property type="match status" value="1"/>
</dbReference>
<comment type="subcellular location">
    <subcellularLocation>
        <location evidence="1">Cell envelope</location>
    </subcellularLocation>
</comment>
<evidence type="ECO:0000256" key="4">
    <source>
        <dbReference type="ARBA" id="ARBA00022617"/>
    </source>
</evidence>
<dbReference type="InterPro" id="IPR036280">
    <property type="entry name" value="Multihaem_cyt_sf"/>
</dbReference>
<evidence type="ECO:0000256" key="9">
    <source>
        <dbReference type="ARBA" id="ARBA00023004"/>
    </source>
</evidence>
<feature type="region of interest" description="Disordered" evidence="11">
    <location>
        <begin position="513"/>
        <end position="533"/>
    </location>
</feature>
<organism evidence="13">
    <name type="scientific">uncultured Desulfovibrio sp</name>
    <dbReference type="NCBI Taxonomy" id="167968"/>
    <lineage>
        <taxon>Bacteria</taxon>
        <taxon>Pseudomonadati</taxon>
        <taxon>Thermodesulfobacteriota</taxon>
        <taxon>Desulfovibrionia</taxon>
        <taxon>Desulfovibrionales</taxon>
        <taxon>Desulfovibrionaceae</taxon>
        <taxon>Desulfovibrio</taxon>
        <taxon>environmental samples</taxon>
    </lineage>
</organism>
<sequence length="533" mass="60536">MNKRIVTTALALATLLGVALLSGCQDVSTELKAPKYKTGIPETELKMSAFKGQFPQQYASYMKNNEDTVMTEYKGSVPYHKNDNVNPLPKGFKHAQPYLKNLWLGYHFMYEYNETRGHTHAIDDFVNIDRNNRYGADGKGNMPATCWNCKTPKMMEWVGKYGDKFWSMDVNEFRGKDKISAHEESISCATCHDPGTMELRLYSEPLKDWLKRSGRDWQNISRNEKRMLVCAQCHVEYYFTHKDNGPAAKPVFPWDNGMNPEDMYQYYKGHGAKGPDGKPGPFADWVHAASKVPMIKMQHPDYETFQDGPHGAAGVACADCHMQYVREDGKKISSHWMTSPMKDPEMRACRQCHADKTAEYLRGRVLYTQKKTYEQLLKAQEISVKAHEAVRLANAYDGHRAPNYEVLMTEARDMVRKGQLFWDYVSAENSVGFHNPAKALDTLMTSMECSQKAVDLATQATEFGIAPALAGDIKEIVPPILDMSRKLQQDPEFLQKNPWTKLLPVLPKAEQVWEGQDRLTSQGGQTGQSDQPK</sequence>
<feature type="compositionally biased region" description="Low complexity" evidence="11">
    <location>
        <begin position="520"/>
        <end position="533"/>
    </location>
</feature>
<proteinExistence type="inferred from homology"/>
<evidence type="ECO:0000256" key="10">
    <source>
        <dbReference type="ARBA" id="ARBA00049131"/>
    </source>
</evidence>
<dbReference type="GO" id="GO:0019645">
    <property type="term" value="P:anaerobic electron transport chain"/>
    <property type="evidence" value="ECO:0007669"/>
    <property type="project" value="TreeGrafter"/>
</dbReference>
<dbReference type="Gene3D" id="1.10.1130.10">
    <property type="entry name" value="Flavocytochrome C3, Chain A"/>
    <property type="match status" value="1"/>
</dbReference>
<dbReference type="PIRSF" id="PIRSF000243">
    <property type="entry name" value="Cyt_c552"/>
    <property type="match status" value="1"/>
</dbReference>
<accession>A0A212L6Z9</accession>
<evidence type="ECO:0000256" key="12">
    <source>
        <dbReference type="SAM" id="SignalP"/>
    </source>
</evidence>
<keyword evidence="6 12" id="KW-0732">Signal</keyword>
<evidence type="ECO:0000256" key="8">
    <source>
        <dbReference type="ARBA" id="ARBA00023002"/>
    </source>
</evidence>
<keyword evidence="7" id="KW-0106">Calcium</keyword>
<dbReference type="PANTHER" id="PTHR30633:SF0">
    <property type="entry name" value="CYTOCHROME C-552"/>
    <property type="match status" value="1"/>
</dbReference>
<comment type="catalytic activity">
    <reaction evidence="10">
        <text>6 Fe(III)-[cytochrome c] + NH4(+) + 2 H2O = 6 Fe(II)-[cytochrome c] + nitrite + 8 H(+)</text>
        <dbReference type="Rhea" id="RHEA:13089"/>
        <dbReference type="Rhea" id="RHEA-COMP:10350"/>
        <dbReference type="Rhea" id="RHEA-COMP:14399"/>
        <dbReference type="ChEBI" id="CHEBI:15377"/>
        <dbReference type="ChEBI" id="CHEBI:15378"/>
        <dbReference type="ChEBI" id="CHEBI:16301"/>
        <dbReference type="ChEBI" id="CHEBI:28938"/>
        <dbReference type="ChEBI" id="CHEBI:29033"/>
        <dbReference type="ChEBI" id="CHEBI:29034"/>
        <dbReference type="EC" id="1.7.2.2"/>
    </reaction>
</comment>
<keyword evidence="9" id="KW-0408">Iron</keyword>
<evidence type="ECO:0000256" key="7">
    <source>
        <dbReference type="ARBA" id="ARBA00022837"/>
    </source>
</evidence>
<evidence type="ECO:0000256" key="5">
    <source>
        <dbReference type="ARBA" id="ARBA00022723"/>
    </source>
</evidence>
<dbReference type="AlphaFoldDB" id="A0A212L6Z9"/>
<dbReference type="RefSeq" id="WP_179980503.1">
    <property type="nucleotide sequence ID" value="NZ_LT608333.1"/>
</dbReference>
<keyword evidence="4" id="KW-0349">Heme</keyword>
<dbReference type="InterPro" id="IPR003321">
    <property type="entry name" value="Cyt_c552"/>
</dbReference>
<evidence type="ECO:0000256" key="11">
    <source>
        <dbReference type="SAM" id="MobiDB-lite"/>
    </source>
</evidence>
<dbReference type="PROSITE" id="PS51257">
    <property type="entry name" value="PROKAR_LIPOPROTEIN"/>
    <property type="match status" value="1"/>
</dbReference>
<feature type="chain" id="PRO_5012194365" description="nitrite reductase (cytochrome; ammonia-forming)" evidence="12">
    <location>
        <begin position="25"/>
        <end position="533"/>
    </location>
</feature>
<evidence type="ECO:0000313" key="13">
    <source>
        <dbReference type="EMBL" id="SCM73099.1"/>
    </source>
</evidence>
<dbReference type="GO" id="GO:0046872">
    <property type="term" value="F:metal ion binding"/>
    <property type="evidence" value="ECO:0007669"/>
    <property type="project" value="UniProtKB-KW"/>
</dbReference>
<dbReference type="Gene3D" id="1.20.140.10">
    <property type="entry name" value="Butyryl-CoA Dehydrogenase, subunit A, domain 3"/>
    <property type="match status" value="1"/>
</dbReference>
<evidence type="ECO:0000256" key="1">
    <source>
        <dbReference type="ARBA" id="ARBA00004196"/>
    </source>
</evidence>
<dbReference type="Pfam" id="PF02335">
    <property type="entry name" value="Cytochrom_C552"/>
    <property type="match status" value="1"/>
</dbReference>
<keyword evidence="8 13" id="KW-0560">Oxidoreductase</keyword>
<dbReference type="CDD" id="cd00548">
    <property type="entry name" value="NrfA-like"/>
    <property type="match status" value="1"/>
</dbReference>
<dbReference type="GO" id="GO:0030288">
    <property type="term" value="C:outer membrane-bounded periplasmic space"/>
    <property type="evidence" value="ECO:0007669"/>
    <property type="project" value="TreeGrafter"/>
</dbReference>
<dbReference type="EMBL" id="FMJC01000002">
    <property type="protein sequence ID" value="SCM73099.1"/>
    <property type="molecule type" value="Genomic_DNA"/>
</dbReference>
<evidence type="ECO:0000256" key="2">
    <source>
        <dbReference type="ARBA" id="ARBA00009288"/>
    </source>
</evidence>
<dbReference type="PANTHER" id="PTHR30633">
    <property type="entry name" value="CYTOCHROME C-552 RESPIRATORY NITRITE REDUCTASE"/>
    <property type="match status" value="1"/>
</dbReference>
<evidence type="ECO:0000256" key="3">
    <source>
        <dbReference type="ARBA" id="ARBA00011887"/>
    </source>
</evidence>
<dbReference type="GO" id="GO:0020037">
    <property type="term" value="F:heme binding"/>
    <property type="evidence" value="ECO:0007669"/>
    <property type="project" value="TreeGrafter"/>
</dbReference>
<keyword evidence="5" id="KW-0479">Metal-binding</keyword>
<reference evidence="13" key="1">
    <citation type="submission" date="2016-08" db="EMBL/GenBank/DDBJ databases">
        <authorList>
            <person name="Seilhamer J.J."/>
        </authorList>
    </citation>
    <scope>NUCLEOTIDE SEQUENCE</scope>
    <source>
        <strain evidence="13">86-1</strain>
    </source>
</reference>
<dbReference type="GO" id="GO:0042279">
    <property type="term" value="F:nitrite reductase (cytochrome, ammonia-forming) activity"/>
    <property type="evidence" value="ECO:0007669"/>
    <property type="project" value="UniProtKB-EC"/>
</dbReference>
<evidence type="ECO:0000256" key="6">
    <source>
        <dbReference type="ARBA" id="ARBA00022729"/>
    </source>
</evidence>
<dbReference type="EC" id="1.7.2.2" evidence="3"/>